<protein>
    <submittedName>
        <fullName evidence="2">Uncharacterized protein</fullName>
    </submittedName>
</protein>
<evidence type="ECO:0000313" key="2">
    <source>
        <dbReference type="EMBL" id="GAQ90127.1"/>
    </source>
</evidence>
<reference evidence="2 3" key="1">
    <citation type="journal article" date="2014" name="Nat. Commun.">
        <title>Klebsormidium flaccidum genome reveals primary factors for plant terrestrial adaptation.</title>
        <authorList>
            <person name="Hori K."/>
            <person name="Maruyama F."/>
            <person name="Fujisawa T."/>
            <person name="Togashi T."/>
            <person name="Yamamoto N."/>
            <person name="Seo M."/>
            <person name="Sato S."/>
            <person name="Yamada T."/>
            <person name="Mori H."/>
            <person name="Tajima N."/>
            <person name="Moriyama T."/>
            <person name="Ikeuchi M."/>
            <person name="Watanabe M."/>
            <person name="Wada H."/>
            <person name="Kobayashi K."/>
            <person name="Saito M."/>
            <person name="Masuda T."/>
            <person name="Sasaki-Sekimoto Y."/>
            <person name="Mashiguchi K."/>
            <person name="Awai K."/>
            <person name="Shimojima M."/>
            <person name="Masuda S."/>
            <person name="Iwai M."/>
            <person name="Nobusawa T."/>
            <person name="Narise T."/>
            <person name="Kondo S."/>
            <person name="Saito H."/>
            <person name="Sato R."/>
            <person name="Murakawa M."/>
            <person name="Ihara Y."/>
            <person name="Oshima-Yamada Y."/>
            <person name="Ohtaka K."/>
            <person name="Satoh M."/>
            <person name="Sonobe K."/>
            <person name="Ishii M."/>
            <person name="Ohtani R."/>
            <person name="Kanamori-Sato M."/>
            <person name="Honoki R."/>
            <person name="Miyazaki D."/>
            <person name="Mochizuki H."/>
            <person name="Umetsu J."/>
            <person name="Higashi K."/>
            <person name="Shibata D."/>
            <person name="Kamiya Y."/>
            <person name="Sato N."/>
            <person name="Nakamura Y."/>
            <person name="Tabata S."/>
            <person name="Ida S."/>
            <person name="Kurokawa K."/>
            <person name="Ohta H."/>
        </authorList>
    </citation>
    <scope>NUCLEOTIDE SEQUENCE [LARGE SCALE GENOMIC DNA]</scope>
    <source>
        <strain evidence="2 3">NIES-2285</strain>
    </source>
</reference>
<dbReference type="PANTHER" id="PTHR36008:SF1">
    <property type="entry name" value="OS09G0478400 PROTEIN"/>
    <property type="match status" value="1"/>
</dbReference>
<keyword evidence="3" id="KW-1185">Reference proteome</keyword>
<accession>A0A1Y1INC9</accession>
<gene>
    <name evidence="2" type="ORF">KFL_006030100</name>
</gene>
<dbReference type="AlphaFoldDB" id="A0A1Y1INC9"/>
<feature type="region of interest" description="Disordered" evidence="1">
    <location>
        <begin position="56"/>
        <end position="103"/>
    </location>
</feature>
<dbReference type="PANTHER" id="PTHR36008">
    <property type="entry name" value="OS09G0478400 PROTEIN"/>
    <property type="match status" value="1"/>
</dbReference>
<dbReference type="Proteomes" id="UP000054558">
    <property type="component" value="Unassembled WGS sequence"/>
</dbReference>
<dbReference type="EMBL" id="DF237552">
    <property type="protein sequence ID" value="GAQ90127.1"/>
    <property type="molecule type" value="Genomic_DNA"/>
</dbReference>
<name>A0A1Y1INC9_KLENI</name>
<sequence>MGLQRSGVLLRLERWWAGVPQPSTLQLGFATAAFAVVFKLAMLYDESCEPERAAMKAREQTEANARAGTLTRREWERLQQVRPHSPFDTQRGPQGDTTHEGLR</sequence>
<proteinExistence type="predicted"/>
<evidence type="ECO:0000256" key="1">
    <source>
        <dbReference type="SAM" id="MobiDB-lite"/>
    </source>
</evidence>
<organism evidence="2 3">
    <name type="scientific">Klebsormidium nitens</name>
    <name type="common">Green alga</name>
    <name type="synonym">Ulothrix nitens</name>
    <dbReference type="NCBI Taxonomy" id="105231"/>
    <lineage>
        <taxon>Eukaryota</taxon>
        <taxon>Viridiplantae</taxon>
        <taxon>Streptophyta</taxon>
        <taxon>Klebsormidiophyceae</taxon>
        <taxon>Klebsormidiales</taxon>
        <taxon>Klebsormidiaceae</taxon>
        <taxon>Klebsormidium</taxon>
    </lineage>
</organism>
<evidence type="ECO:0000313" key="3">
    <source>
        <dbReference type="Proteomes" id="UP000054558"/>
    </source>
</evidence>
<dbReference type="OrthoDB" id="2018517at2759"/>
<feature type="compositionally biased region" description="Polar residues" evidence="1">
    <location>
        <begin position="87"/>
        <end position="96"/>
    </location>
</feature>